<dbReference type="STRING" id="3750.A0A498HSS2"/>
<dbReference type="AlphaFoldDB" id="A0A498HSS2"/>
<evidence type="ECO:0000256" key="3">
    <source>
        <dbReference type="ARBA" id="ARBA00022525"/>
    </source>
</evidence>
<dbReference type="PROSITE" id="PS00316">
    <property type="entry name" value="THAUMATIN_1"/>
    <property type="match status" value="1"/>
</dbReference>
<dbReference type="Gene3D" id="2.60.110.10">
    <property type="entry name" value="Thaumatin"/>
    <property type="match status" value="2"/>
</dbReference>
<feature type="region of interest" description="Disordered" evidence="5">
    <location>
        <begin position="193"/>
        <end position="215"/>
    </location>
</feature>
<dbReference type="PANTHER" id="PTHR36898">
    <property type="entry name" value="OSJNBB0026I12.6 PROTEIN"/>
    <property type="match status" value="1"/>
</dbReference>
<feature type="compositionally biased region" description="Acidic residues" evidence="5">
    <location>
        <begin position="195"/>
        <end position="212"/>
    </location>
</feature>
<proteinExistence type="inferred from homology"/>
<reference evidence="6 7" key="1">
    <citation type="submission" date="2018-10" db="EMBL/GenBank/DDBJ databases">
        <title>A high-quality apple genome assembly.</title>
        <authorList>
            <person name="Hu J."/>
        </authorList>
    </citation>
    <scope>NUCLEOTIDE SEQUENCE [LARGE SCALE GENOMIC DNA]</scope>
    <source>
        <strain evidence="7">cv. HFTH1</strain>
        <tissue evidence="6">Young leaf</tissue>
    </source>
</reference>
<dbReference type="InterPro" id="IPR006839">
    <property type="entry name" value="DarP"/>
</dbReference>
<feature type="region of interest" description="Disordered" evidence="5">
    <location>
        <begin position="526"/>
        <end position="556"/>
    </location>
</feature>
<dbReference type="PROSITE" id="PS51367">
    <property type="entry name" value="THAUMATIN_2"/>
    <property type="match status" value="2"/>
</dbReference>
<keyword evidence="3" id="KW-0964">Secreted</keyword>
<evidence type="ECO:0000313" key="6">
    <source>
        <dbReference type="EMBL" id="RXH73324.1"/>
    </source>
</evidence>
<keyword evidence="4" id="KW-1015">Disulfide bond</keyword>
<dbReference type="GO" id="GO:0005576">
    <property type="term" value="C:extracellular region"/>
    <property type="evidence" value="ECO:0007669"/>
    <property type="project" value="UniProtKB-SubCell"/>
</dbReference>
<dbReference type="InterPro" id="IPR023153">
    <property type="entry name" value="DarP_sf"/>
</dbReference>
<feature type="compositionally biased region" description="Low complexity" evidence="5">
    <location>
        <begin position="530"/>
        <end position="554"/>
    </location>
</feature>
<organism evidence="6 7">
    <name type="scientific">Malus domestica</name>
    <name type="common">Apple</name>
    <name type="synonym">Pyrus malus</name>
    <dbReference type="NCBI Taxonomy" id="3750"/>
    <lineage>
        <taxon>Eukaryota</taxon>
        <taxon>Viridiplantae</taxon>
        <taxon>Streptophyta</taxon>
        <taxon>Embryophyta</taxon>
        <taxon>Tracheophyta</taxon>
        <taxon>Spermatophyta</taxon>
        <taxon>Magnoliopsida</taxon>
        <taxon>eudicotyledons</taxon>
        <taxon>Gunneridae</taxon>
        <taxon>Pentapetalae</taxon>
        <taxon>rosids</taxon>
        <taxon>fabids</taxon>
        <taxon>Rosales</taxon>
        <taxon>Rosaceae</taxon>
        <taxon>Amygdaloideae</taxon>
        <taxon>Maleae</taxon>
        <taxon>Malus</taxon>
    </lineage>
</organism>
<dbReference type="PRINTS" id="PR00347">
    <property type="entry name" value="THAUMATIN"/>
</dbReference>
<dbReference type="SMART" id="SM00205">
    <property type="entry name" value="THN"/>
    <property type="match status" value="1"/>
</dbReference>
<dbReference type="PANTHER" id="PTHR36898:SF1">
    <property type="entry name" value="OS04G0250700 PROTEIN"/>
    <property type="match status" value="1"/>
</dbReference>
<evidence type="ECO:0000256" key="2">
    <source>
        <dbReference type="ARBA" id="ARBA00010607"/>
    </source>
</evidence>
<comment type="similarity">
    <text evidence="2">Belongs to the thaumatin family.</text>
</comment>
<dbReference type="CDD" id="cd09218">
    <property type="entry name" value="TLP-PA"/>
    <property type="match status" value="1"/>
</dbReference>
<name>A0A498HSS2_MALDO</name>
<dbReference type="EMBL" id="RDQH01000341">
    <property type="protein sequence ID" value="RXH73324.1"/>
    <property type="molecule type" value="Genomic_DNA"/>
</dbReference>
<dbReference type="Pfam" id="PF04751">
    <property type="entry name" value="DarP"/>
    <property type="match status" value="1"/>
</dbReference>
<evidence type="ECO:0000256" key="4">
    <source>
        <dbReference type="ARBA" id="ARBA00023157"/>
    </source>
</evidence>
<dbReference type="InterPro" id="IPR037176">
    <property type="entry name" value="Osmotin/thaumatin-like_sf"/>
</dbReference>
<dbReference type="InterPro" id="IPR017949">
    <property type="entry name" value="Thaumatin_CS"/>
</dbReference>
<dbReference type="Gene3D" id="1.10.60.30">
    <property type="entry name" value="PSPTO4464-like domains"/>
    <property type="match status" value="1"/>
</dbReference>
<feature type="compositionally biased region" description="Polar residues" evidence="5">
    <location>
        <begin position="643"/>
        <end position="652"/>
    </location>
</feature>
<dbReference type="Proteomes" id="UP000290289">
    <property type="component" value="Chromosome 15"/>
</dbReference>
<sequence>MAAHAGRLLRQWPMWQQHCCSNAAFHHLLYSPLLPVTTRTNSRFPSLTTIHLSTRGVHKLLRGLRRSDYQDANSTASSGSGSDSDAVTYKSRNELKRHARRAVRWAMDLASFSTPQIKRIVRVASLDQDVLDAVILVKKLGPDVREGKRRQFNYIGKLLRDVEADLMDALIQATKDSDESKLQALTGPETLGVDDVADAEEAEETDYEEEEEGSHIDEATRWFDGLVSKDIKITNEVYSISSVEFDRQELRKLVRSVHSRLEQNVDLEENTVKIDAARVRAEKALTRFLRSLAKRVVSRTFTMQNKCDYTVWPGILSNAGVSPLPTTGFALAKGETKIISAPASWGGRFWGRTLCSHDSAGKFSCITGDCGSGKLECSGSGAAPPATLAEFTLDGAGGLDFFDVSLVDGYNLPMLVVPNGGTGTNCTNTGCVVDLNTRCPSELKVTSADGAEGVACKSACEAFGQPQYCCSGEYGSPDTCKPSQYSQIFKSACPHAYSYAYDDKTSTFTCAGGDYTITFCPSPSTSQKASQDSTQPQPTATPSATPTTTSTSPQEINNTMEYDGSYFYPSSAASFHAFETRVTSAVGVVAAIGLLWQLLPSVYSKMFKSACPRSYSYAYNDVTSTFTCSGADYIITFCPSTASQKSARDTSPTRSTTNNGSGVTTTTSTVNNGRGSGGGSGTTAGELPAVAGNNIRHGYQTFGWRGSSAAAKENKLCRNCKLW</sequence>
<dbReference type="SUPFAM" id="SSF49870">
    <property type="entry name" value="Osmotin, thaumatin-like protein"/>
    <property type="match status" value="2"/>
</dbReference>
<comment type="subcellular location">
    <subcellularLocation>
        <location evidence="1">Secreted</location>
    </subcellularLocation>
</comment>
<keyword evidence="7" id="KW-1185">Reference proteome</keyword>
<feature type="compositionally biased region" description="Low complexity" evidence="5">
    <location>
        <begin position="653"/>
        <end position="673"/>
    </location>
</feature>
<accession>A0A498HSS2</accession>
<evidence type="ECO:0000256" key="1">
    <source>
        <dbReference type="ARBA" id="ARBA00004613"/>
    </source>
</evidence>
<protein>
    <recommendedName>
        <fullName evidence="8">Thaumatin-like protein</fullName>
    </recommendedName>
</protein>
<feature type="region of interest" description="Disordered" evidence="5">
    <location>
        <begin position="643"/>
        <end position="687"/>
    </location>
</feature>
<evidence type="ECO:0008006" key="8">
    <source>
        <dbReference type="Google" id="ProtNLM"/>
    </source>
</evidence>
<dbReference type="Pfam" id="PF00314">
    <property type="entry name" value="Thaumatin"/>
    <property type="match status" value="2"/>
</dbReference>
<evidence type="ECO:0000313" key="7">
    <source>
        <dbReference type="Proteomes" id="UP000290289"/>
    </source>
</evidence>
<dbReference type="SUPFAM" id="SSF158710">
    <property type="entry name" value="PSPTO4464-like"/>
    <property type="match status" value="1"/>
</dbReference>
<dbReference type="FunFam" id="2.60.110.10:FF:000001">
    <property type="entry name" value="THAUMATIN-LIKE PROTEIN 1"/>
    <property type="match status" value="1"/>
</dbReference>
<evidence type="ECO:0000256" key="5">
    <source>
        <dbReference type="SAM" id="MobiDB-lite"/>
    </source>
</evidence>
<gene>
    <name evidence="6" type="ORF">DVH24_013008</name>
</gene>
<dbReference type="InterPro" id="IPR001938">
    <property type="entry name" value="Thaumatin"/>
</dbReference>
<dbReference type="CDD" id="cd16331">
    <property type="entry name" value="YjgA-like"/>
    <property type="match status" value="1"/>
</dbReference>
<comment type="caution">
    <text evidence="6">The sequence shown here is derived from an EMBL/GenBank/DDBJ whole genome shotgun (WGS) entry which is preliminary data.</text>
</comment>